<evidence type="ECO:0000313" key="14">
    <source>
        <dbReference type="EnsemblMetazoa" id="PPAI004633-PA"/>
    </source>
</evidence>
<dbReference type="Proteomes" id="UP000092462">
    <property type="component" value="Unassembled WGS sequence"/>
</dbReference>
<proteinExistence type="inferred from homology"/>
<dbReference type="PANTHER" id="PTHR21771">
    <property type="entry name" value="MITOCHONDRIA-EATING PROTEIN-RELATED"/>
    <property type="match status" value="1"/>
</dbReference>
<keyword evidence="9" id="KW-0446">Lipid-binding</keyword>
<feature type="domain" description="Mitochondria-eating protein C-terminal" evidence="13">
    <location>
        <begin position="474"/>
        <end position="512"/>
    </location>
</feature>
<dbReference type="VEuPathDB" id="VectorBase:PPAPM1_011238"/>
<reference evidence="14" key="1">
    <citation type="submission" date="2022-08" db="UniProtKB">
        <authorList>
            <consortium name="EnsemblMetazoa"/>
        </authorList>
    </citation>
    <scope>IDENTIFICATION</scope>
    <source>
        <strain evidence="14">Israel</strain>
    </source>
</reference>
<evidence type="ECO:0000256" key="11">
    <source>
        <dbReference type="ARBA" id="ARBA00023136"/>
    </source>
</evidence>
<dbReference type="GO" id="GO:0035695">
    <property type="term" value="P:mitophagy by internal vacuole formation"/>
    <property type="evidence" value="ECO:0007669"/>
    <property type="project" value="TreeGrafter"/>
</dbReference>
<evidence type="ECO:0000259" key="13">
    <source>
        <dbReference type="Pfam" id="PF16026"/>
    </source>
</evidence>
<evidence type="ECO:0000256" key="8">
    <source>
        <dbReference type="ARBA" id="ARBA00023054"/>
    </source>
</evidence>
<dbReference type="GO" id="GO:0005741">
    <property type="term" value="C:mitochondrial outer membrane"/>
    <property type="evidence" value="ECO:0007669"/>
    <property type="project" value="UniProtKB-SubCell"/>
</dbReference>
<evidence type="ECO:0000256" key="12">
    <source>
        <dbReference type="ARBA" id="ARBA00032687"/>
    </source>
</evidence>
<dbReference type="EMBL" id="AJVK01013270">
    <property type="status" value="NOT_ANNOTATED_CDS"/>
    <property type="molecule type" value="Genomic_DNA"/>
</dbReference>
<keyword evidence="7" id="KW-1000">Mitochondrion outer membrane</keyword>
<dbReference type="InterPro" id="IPR026169">
    <property type="entry name" value="MIEAP"/>
</dbReference>
<dbReference type="PANTHER" id="PTHR21771:SF1">
    <property type="entry name" value="MITOCHONDRIA-EATING PROTEIN"/>
    <property type="match status" value="1"/>
</dbReference>
<dbReference type="GO" id="GO:0035694">
    <property type="term" value="P:mitochondrial protein catabolic process"/>
    <property type="evidence" value="ECO:0007669"/>
    <property type="project" value="InterPro"/>
</dbReference>
<dbReference type="InterPro" id="IPR031981">
    <property type="entry name" value="MIEAP_C"/>
</dbReference>
<comment type="subcellular location">
    <subcellularLocation>
        <location evidence="3">Cytoplasm</location>
    </subcellularLocation>
    <subcellularLocation>
        <location evidence="2">Mitochondrion matrix</location>
    </subcellularLocation>
    <subcellularLocation>
        <location evidence="1">Mitochondrion outer membrane</location>
    </subcellularLocation>
</comment>
<evidence type="ECO:0000256" key="9">
    <source>
        <dbReference type="ARBA" id="ARBA00023121"/>
    </source>
</evidence>
<dbReference type="VEuPathDB" id="VectorBase:PPAI004633"/>
<evidence type="ECO:0000256" key="1">
    <source>
        <dbReference type="ARBA" id="ARBA00004294"/>
    </source>
</evidence>
<keyword evidence="10" id="KW-0496">Mitochondrion</keyword>
<accession>A0A1B0DAC8</accession>
<name>A0A1B0DAC8_PHLPP</name>
<evidence type="ECO:0000313" key="15">
    <source>
        <dbReference type="Proteomes" id="UP000092462"/>
    </source>
</evidence>
<evidence type="ECO:0000256" key="7">
    <source>
        <dbReference type="ARBA" id="ARBA00022787"/>
    </source>
</evidence>
<dbReference type="GO" id="GO:0008289">
    <property type="term" value="F:lipid binding"/>
    <property type="evidence" value="ECO:0007669"/>
    <property type="project" value="UniProtKB-KW"/>
</dbReference>
<keyword evidence="11" id="KW-0472">Membrane</keyword>
<keyword evidence="8" id="KW-0175">Coiled coil</keyword>
<dbReference type="GO" id="GO:0005759">
    <property type="term" value="C:mitochondrial matrix"/>
    <property type="evidence" value="ECO:0007669"/>
    <property type="project" value="UniProtKB-SubCell"/>
</dbReference>
<evidence type="ECO:0000256" key="3">
    <source>
        <dbReference type="ARBA" id="ARBA00004496"/>
    </source>
</evidence>
<evidence type="ECO:0000256" key="10">
    <source>
        <dbReference type="ARBA" id="ARBA00023128"/>
    </source>
</evidence>
<organism evidence="14 15">
    <name type="scientific">Phlebotomus papatasi</name>
    <name type="common">Sandfly</name>
    <dbReference type="NCBI Taxonomy" id="29031"/>
    <lineage>
        <taxon>Eukaryota</taxon>
        <taxon>Metazoa</taxon>
        <taxon>Ecdysozoa</taxon>
        <taxon>Arthropoda</taxon>
        <taxon>Hexapoda</taxon>
        <taxon>Insecta</taxon>
        <taxon>Pterygota</taxon>
        <taxon>Neoptera</taxon>
        <taxon>Endopterygota</taxon>
        <taxon>Diptera</taxon>
        <taxon>Nematocera</taxon>
        <taxon>Psychodoidea</taxon>
        <taxon>Psychodidae</taxon>
        <taxon>Phlebotomus</taxon>
        <taxon>Phlebotomus</taxon>
    </lineage>
</organism>
<evidence type="ECO:0000256" key="4">
    <source>
        <dbReference type="ARBA" id="ARBA00008233"/>
    </source>
</evidence>
<comment type="similarity">
    <text evidence="4">Belongs to the MIEAP family.</text>
</comment>
<keyword evidence="15" id="KW-1185">Reference proteome</keyword>
<dbReference type="Pfam" id="PF16026">
    <property type="entry name" value="MIEAP"/>
    <property type="match status" value="2"/>
</dbReference>
<protein>
    <recommendedName>
        <fullName evidence="5">Mitochondria-eating protein</fullName>
    </recommendedName>
    <alternativeName>
        <fullName evidence="12">Spermatogenesis-associated protein 18</fullName>
    </alternativeName>
</protein>
<evidence type="ECO:0000256" key="2">
    <source>
        <dbReference type="ARBA" id="ARBA00004305"/>
    </source>
</evidence>
<dbReference type="AlphaFoldDB" id="A0A1B0DAC8"/>
<feature type="domain" description="Mitochondria-eating protein C-terminal" evidence="13">
    <location>
        <begin position="329"/>
        <end position="472"/>
    </location>
</feature>
<dbReference type="EnsemblMetazoa" id="PPAI004633-RA">
    <property type="protein sequence ID" value="PPAI004633-PA"/>
    <property type="gene ID" value="PPAI004633"/>
</dbReference>
<keyword evidence="6" id="KW-0963">Cytoplasm</keyword>
<evidence type="ECO:0000256" key="6">
    <source>
        <dbReference type="ARBA" id="ARBA00022490"/>
    </source>
</evidence>
<sequence length="512" mass="57508">MVDNRERIRGPSRDGREGLTSPRHVLRRLMLLSEGRQYREAAGVVGRLGPSLLRSVVSELPMDLLIEALPHSAYLLESFFSRLNAVLTTPKPDISVESVIWHLVKLFGNPHESGLRQRCSKLIEAIGKWNPSIRDVLKERRRALDQAIQGLGIHGLTADQTGSLTALHTALKTELQRHIDTYKTAIHKLDELSPVTIHQDPAQSSHQRLLAINYDDLQQRLIDNKTILTLLDKPALKQLGQLVDVLSQRVQSDKEVLFCIGEIKRSDPILSCDYRPVAGIMMNFARGCDSVLRLMGPITVPSSPGGYSCCSDGYHSDSADSLPDESNCELIRAFSMLYSKNRVEIVEYLDSIPQLKNAFYLKTKILFSIIVLAFRSCQGLRERKVAEVRRVLGPTGCDGESSSASNKVSSVLNLEKAVRQYLQDTADSLPLGDIEKQISNQILSTLHEYPCLENCTQLQHYTSNCVRLAWKMPEKQERHASYSDRNSNIIRAFVWPALIQEYKCILKAVVIT</sequence>
<evidence type="ECO:0000256" key="5">
    <source>
        <dbReference type="ARBA" id="ARBA00019863"/>
    </source>
</evidence>